<comment type="caution">
    <text evidence="2">The sequence shown here is derived from an EMBL/GenBank/DDBJ whole genome shotgun (WGS) entry which is preliminary data.</text>
</comment>
<organism evidence="2 3">
    <name type="scientific">Candidimonas nitroreducens</name>
    <dbReference type="NCBI Taxonomy" id="683354"/>
    <lineage>
        <taxon>Bacteria</taxon>
        <taxon>Pseudomonadati</taxon>
        <taxon>Pseudomonadota</taxon>
        <taxon>Betaproteobacteria</taxon>
        <taxon>Burkholderiales</taxon>
        <taxon>Alcaligenaceae</taxon>
        <taxon>Candidimonas</taxon>
    </lineage>
</organism>
<accession>A0A225MYY3</accession>
<reference evidence="3" key="1">
    <citation type="submission" date="2017-06" db="EMBL/GenBank/DDBJ databases">
        <title>Herbaspirillum phytohormonus sp. nov., isolated from the root nodule of Robinia pseudoacacia in lead-zinc mine.</title>
        <authorList>
            <person name="Fan M."/>
            <person name="Lin Y."/>
        </authorList>
    </citation>
    <scope>NUCLEOTIDE SEQUENCE [LARGE SCALE GENOMIC DNA]</scope>
    <source>
        <strain evidence="3">SC-089</strain>
    </source>
</reference>
<dbReference type="EMBL" id="NJIH01000001">
    <property type="protein sequence ID" value="OWT66324.1"/>
    <property type="molecule type" value="Genomic_DNA"/>
</dbReference>
<gene>
    <name evidence="2" type="ORF">CEY11_00870</name>
</gene>
<protein>
    <submittedName>
        <fullName evidence="2">Uncharacterized protein</fullName>
    </submittedName>
</protein>
<feature type="compositionally biased region" description="Basic and acidic residues" evidence="1">
    <location>
        <begin position="17"/>
        <end position="33"/>
    </location>
</feature>
<evidence type="ECO:0000256" key="1">
    <source>
        <dbReference type="SAM" id="MobiDB-lite"/>
    </source>
</evidence>
<sequence length="73" mass="7935">MAQPRARDFSSTSQVGEARKRQGDEAEEGRAEVGLHGVMGPVVFNLTIQTGRHREANSFLQFRTGIMQASSSG</sequence>
<evidence type="ECO:0000313" key="3">
    <source>
        <dbReference type="Proteomes" id="UP000214603"/>
    </source>
</evidence>
<proteinExistence type="predicted"/>
<name>A0A225MYY3_9BURK</name>
<feature type="region of interest" description="Disordered" evidence="1">
    <location>
        <begin position="1"/>
        <end position="34"/>
    </location>
</feature>
<dbReference type="Proteomes" id="UP000214603">
    <property type="component" value="Unassembled WGS sequence"/>
</dbReference>
<evidence type="ECO:0000313" key="2">
    <source>
        <dbReference type="EMBL" id="OWT66324.1"/>
    </source>
</evidence>
<dbReference type="AlphaFoldDB" id="A0A225MYY3"/>
<dbReference type="RefSeq" id="WP_088601451.1">
    <property type="nucleotide sequence ID" value="NZ_NJIH01000001.1"/>
</dbReference>
<keyword evidence="3" id="KW-1185">Reference proteome</keyword>